<name>A0A1E4RRT3_9ASCO</name>
<keyword evidence="8" id="KW-1185">Reference proteome</keyword>
<dbReference type="InterPro" id="IPR036388">
    <property type="entry name" value="WH-like_DNA-bd_sf"/>
</dbReference>
<dbReference type="GO" id="GO:0003899">
    <property type="term" value="F:DNA-directed RNA polymerase activity"/>
    <property type="evidence" value="ECO:0007669"/>
    <property type="project" value="EnsemblFungi"/>
</dbReference>
<comment type="similarity">
    <text evidence="2 6">Belongs to the eukaryotic RPC34/RPC39 RNA polymerase subunit family.</text>
</comment>
<dbReference type="PANTHER" id="PTHR12780">
    <property type="entry name" value="RNA POLYMERASE III DNA DIRECTED , 39KD SUBUNIT-RELATED"/>
    <property type="match status" value="1"/>
</dbReference>
<comment type="function">
    <text evidence="6">DNA-dependent RNA polymerase catalyzes the transcription of DNA into RNA using the four ribonucleoside triphosphates as substrates. Specific peripheric component of RNA polymerase III which synthesizes small RNAs, such as 5S rRNA and tRNAs.</text>
</comment>
<dbReference type="Pfam" id="PF05158">
    <property type="entry name" value="RNA_pol_Rpc34"/>
    <property type="match status" value="1"/>
</dbReference>
<reference evidence="8" key="1">
    <citation type="submission" date="2016-05" db="EMBL/GenBank/DDBJ databases">
        <title>Comparative genomics of biotechnologically important yeasts.</title>
        <authorList>
            <consortium name="DOE Joint Genome Institute"/>
            <person name="Riley R."/>
            <person name="Haridas S."/>
            <person name="Wolfe K.H."/>
            <person name="Lopes M.R."/>
            <person name="Hittinger C.T."/>
            <person name="Goker M."/>
            <person name="Salamov A."/>
            <person name="Wisecaver J."/>
            <person name="Long T.M."/>
            <person name="Aerts A.L."/>
            <person name="Barry K."/>
            <person name="Choi C."/>
            <person name="Clum A."/>
            <person name="Coughlan A.Y."/>
            <person name="Deshpande S."/>
            <person name="Douglass A.P."/>
            <person name="Hanson S.J."/>
            <person name="Klenk H.-P."/>
            <person name="Labutti K."/>
            <person name="Lapidus A."/>
            <person name="Lindquist E."/>
            <person name="Lipzen A."/>
            <person name="Meier-Kolthoff J.P."/>
            <person name="Ohm R.A."/>
            <person name="Otillar R.P."/>
            <person name="Pangilinan J."/>
            <person name="Peng Y."/>
            <person name="Rokas A."/>
            <person name="Rosa C.A."/>
            <person name="Scheuner C."/>
            <person name="Sibirny A.A."/>
            <person name="Slot J.C."/>
            <person name="Stielow J.B."/>
            <person name="Sun H."/>
            <person name="Kurtzman C.P."/>
            <person name="Blackwell M."/>
            <person name="Grigoriev I.V."/>
            <person name="Jeffries T.W."/>
        </authorList>
    </citation>
    <scope>NUCLEOTIDE SEQUENCE [LARGE SCALE GENOMIC DNA]</scope>
    <source>
        <strain evidence="8">NRRL Y-1933</strain>
    </source>
</reference>
<evidence type="ECO:0000313" key="7">
    <source>
        <dbReference type="EMBL" id="ODV69990.1"/>
    </source>
</evidence>
<evidence type="ECO:0000256" key="3">
    <source>
        <dbReference type="ARBA" id="ARBA00022478"/>
    </source>
</evidence>
<comment type="subcellular location">
    <subcellularLocation>
        <location evidence="1 6">Nucleus</location>
    </subcellularLocation>
</comment>
<dbReference type="GO" id="GO:0006384">
    <property type="term" value="P:transcription initiation at RNA polymerase III promoter"/>
    <property type="evidence" value="ECO:0007669"/>
    <property type="project" value="EnsemblFungi"/>
</dbReference>
<dbReference type="Gene3D" id="1.10.10.10">
    <property type="entry name" value="Winged helix-like DNA-binding domain superfamily/Winged helix DNA-binding domain"/>
    <property type="match status" value="1"/>
</dbReference>
<evidence type="ECO:0000313" key="8">
    <source>
        <dbReference type="Proteomes" id="UP000095085"/>
    </source>
</evidence>
<dbReference type="SUPFAM" id="SSF46785">
    <property type="entry name" value="Winged helix' DNA-binding domain"/>
    <property type="match status" value="1"/>
</dbReference>
<dbReference type="EMBL" id="KV454538">
    <property type="protein sequence ID" value="ODV69990.1"/>
    <property type="molecule type" value="Genomic_DNA"/>
</dbReference>
<accession>A0A1E4RRT3</accession>
<dbReference type="GO" id="GO:0006386">
    <property type="term" value="P:termination of RNA polymerase III transcription"/>
    <property type="evidence" value="ECO:0007669"/>
    <property type="project" value="EnsemblFungi"/>
</dbReference>
<dbReference type="GO" id="GO:0005666">
    <property type="term" value="C:RNA polymerase III complex"/>
    <property type="evidence" value="ECO:0007669"/>
    <property type="project" value="UniProtKB-UniRule"/>
</dbReference>
<dbReference type="GO" id="GO:0005654">
    <property type="term" value="C:nucleoplasm"/>
    <property type="evidence" value="ECO:0007669"/>
    <property type="project" value="UniProtKB-ARBA"/>
</dbReference>
<dbReference type="AlphaFoldDB" id="A0A1E4RRT3"/>
<evidence type="ECO:0000256" key="5">
    <source>
        <dbReference type="ARBA" id="ARBA00023242"/>
    </source>
</evidence>
<dbReference type="GO" id="GO:0042797">
    <property type="term" value="P:tRNA transcription by RNA polymerase III"/>
    <property type="evidence" value="ECO:0007669"/>
    <property type="project" value="EnsemblFungi"/>
</dbReference>
<dbReference type="GO" id="GO:0005739">
    <property type="term" value="C:mitochondrion"/>
    <property type="evidence" value="ECO:0007669"/>
    <property type="project" value="EnsemblFungi"/>
</dbReference>
<dbReference type="InterPro" id="IPR007832">
    <property type="entry name" value="RNA_pol_Rpc34"/>
</dbReference>
<proteinExistence type="inferred from homology"/>
<evidence type="ECO:0000256" key="1">
    <source>
        <dbReference type="ARBA" id="ARBA00004123"/>
    </source>
</evidence>
<gene>
    <name evidence="7" type="ORF">HYPBUDRAFT_151510</name>
</gene>
<dbReference type="RefSeq" id="XP_020079057.1">
    <property type="nucleotide sequence ID" value="XM_020220533.1"/>
</dbReference>
<protein>
    <recommendedName>
        <fullName evidence="6">DNA-directed RNA polymerase III subunit RPC6</fullName>
        <shortName evidence="6">RNA polymerase III subunit C6</shortName>
    </recommendedName>
</protein>
<keyword evidence="3 6" id="KW-0240">DNA-directed RNA polymerase</keyword>
<sequence>MAEVSEKARTLHSRMLEAPVSKLFSQEELLKLMNLSDVQSLLEIAQELVSNNLAKLMKVGEELKFQVISLSEAKKITSMSDDEAMIYSYIEASGREGIWTKTIKAKTNLHQHIVVRCLKSLEGQRYIKSIKSVKHPTRKIYMLYNLQPSIEVTGGPWFTDSELDTEFIDSLTTVIWRFVASKSYPTVFQPPSSNTNVFQSSFPATHTGYINLESIMEFITSNRITNIELAVHDIRALCDVLIYEDKLELVVDTADLYKATWQSVLEAGYGRAYEEGDNQSLVNPKFLKDLKENKSYSIFDHYSIINDEKEESDLSYFDAWAYD</sequence>
<evidence type="ECO:0000256" key="2">
    <source>
        <dbReference type="ARBA" id="ARBA00011038"/>
    </source>
</evidence>
<keyword evidence="4 6" id="KW-0804">Transcription</keyword>
<dbReference type="PIRSF" id="PIRSF028763">
    <property type="entry name" value="RNA_pol_Rpc34"/>
    <property type="match status" value="1"/>
</dbReference>
<organism evidence="7 8">
    <name type="scientific">Hyphopichia burtonii NRRL Y-1933</name>
    <dbReference type="NCBI Taxonomy" id="984485"/>
    <lineage>
        <taxon>Eukaryota</taxon>
        <taxon>Fungi</taxon>
        <taxon>Dikarya</taxon>
        <taxon>Ascomycota</taxon>
        <taxon>Saccharomycotina</taxon>
        <taxon>Pichiomycetes</taxon>
        <taxon>Debaryomycetaceae</taxon>
        <taxon>Hyphopichia</taxon>
    </lineage>
</organism>
<dbReference type="FunFam" id="1.10.10.10:FF:000116">
    <property type="entry name" value="DNA-directed RNA polymerase III subunit RPC6"/>
    <property type="match status" value="1"/>
</dbReference>
<dbReference type="OrthoDB" id="613763at2759"/>
<dbReference type="STRING" id="984485.A0A1E4RRT3"/>
<evidence type="ECO:0000256" key="6">
    <source>
        <dbReference type="PIRNR" id="PIRNR028763"/>
    </source>
</evidence>
<dbReference type="InterPro" id="IPR036390">
    <property type="entry name" value="WH_DNA-bd_sf"/>
</dbReference>
<keyword evidence="5 6" id="KW-0539">Nucleus</keyword>
<evidence type="ECO:0000256" key="4">
    <source>
        <dbReference type="ARBA" id="ARBA00023163"/>
    </source>
</evidence>
<dbReference type="InterPro" id="IPR016049">
    <property type="entry name" value="RNA_pol_Rpc34-like"/>
</dbReference>
<dbReference type="GeneID" id="30995083"/>
<dbReference type="Proteomes" id="UP000095085">
    <property type="component" value="Unassembled WGS sequence"/>
</dbReference>